<feature type="compositionally biased region" description="Basic and acidic residues" evidence="1">
    <location>
        <begin position="237"/>
        <end position="252"/>
    </location>
</feature>
<dbReference type="RefSeq" id="XP_018257349.1">
    <property type="nucleotide sequence ID" value="XM_018396455.1"/>
</dbReference>
<accession>A0A0J9W7Y0</accession>
<evidence type="ECO:0000313" key="2">
    <source>
        <dbReference type="EMBL" id="KNB19304.1"/>
    </source>
</evidence>
<dbReference type="EMBL" id="DS231731">
    <property type="protein sequence ID" value="KNB19304.1"/>
    <property type="molecule type" value="Genomic_DNA"/>
</dbReference>
<gene>
    <name evidence="2" type="ORF">FOXG_16434</name>
</gene>
<feature type="compositionally biased region" description="Polar residues" evidence="1">
    <location>
        <begin position="146"/>
        <end position="160"/>
    </location>
</feature>
<dbReference type="Proteomes" id="UP000009097">
    <property type="component" value="Chromosome 14"/>
</dbReference>
<dbReference type="AlphaFoldDB" id="A0A0J9W7Y0"/>
<organism evidence="2 3">
    <name type="scientific">Fusarium oxysporum f. sp. lycopersici (strain 4287 / CBS 123668 / FGSC 9935 / NRRL 34936)</name>
    <name type="common">Fusarium vascular wilt of tomato</name>
    <dbReference type="NCBI Taxonomy" id="426428"/>
    <lineage>
        <taxon>Eukaryota</taxon>
        <taxon>Fungi</taxon>
        <taxon>Dikarya</taxon>
        <taxon>Ascomycota</taxon>
        <taxon>Pezizomycotina</taxon>
        <taxon>Sordariomycetes</taxon>
        <taxon>Hypocreomycetidae</taxon>
        <taxon>Hypocreales</taxon>
        <taxon>Nectriaceae</taxon>
        <taxon>Fusarium</taxon>
        <taxon>Fusarium oxysporum species complex</taxon>
    </lineage>
</organism>
<feature type="compositionally biased region" description="Low complexity" evidence="1">
    <location>
        <begin position="253"/>
        <end position="274"/>
    </location>
</feature>
<feature type="compositionally biased region" description="Low complexity" evidence="1">
    <location>
        <begin position="181"/>
        <end position="235"/>
    </location>
</feature>
<protein>
    <submittedName>
        <fullName evidence="2">Uncharacterized protein</fullName>
    </submittedName>
</protein>
<dbReference type="GeneID" id="28957301"/>
<evidence type="ECO:0000256" key="1">
    <source>
        <dbReference type="SAM" id="MobiDB-lite"/>
    </source>
</evidence>
<dbReference type="VEuPathDB" id="FungiDB:FOXG_16434"/>
<dbReference type="OrthoDB" id="5085151at2759"/>
<feature type="compositionally biased region" description="Polar residues" evidence="1">
    <location>
        <begin position="323"/>
        <end position="339"/>
    </location>
</feature>
<dbReference type="KEGG" id="fox:FOXG_16434"/>
<feature type="compositionally biased region" description="Polar residues" evidence="1">
    <location>
        <begin position="293"/>
        <end position="302"/>
    </location>
</feature>
<proteinExistence type="predicted"/>
<reference evidence="2 3" key="1">
    <citation type="journal article" date="2010" name="Nature">
        <title>Comparative genomics reveals mobile pathogenicity chromosomes in Fusarium.</title>
        <authorList>
            <person name="Ma L.J."/>
            <person name="van der Does H.C."/>
            <person name="Borkovich K.A."/>
            <person name="Coleman J.J."/>
            <person name="Daboussi M.J."/>
            <person name="Di Pietro A."/>
            <person name="Dufresne M."/>
            <person name="Freitag M."/>
            <person name="Grabherr M."/>
            <person name="Henrissat B."/>
            <person name="Houterman P.M."/>
            <person name="Kang S."/>
            <person name="Shim W.B."/>
            <person name="Woloshuk C."/>
            <person name="Xie X."/>
            <person name="Xu J.R."/>
            <person name="Antoniw J."/>
            <person name="Baker S.E."/>
            <person name="Bluhm B.H."/>
            <person name="Breakspear A."/>
            <person name="Brown D.W."/>
            <person name="Butchko R.A."/>
            <person name="Chapman S."/>
            <person name="Coulson R."/>
            <person name="Coutinho P.M."/>
            <person name="Danchin E.G."/>
            <person name="Diener A."/>
            <person name="Gale L.R."/>
            <person name="Gardiner D.M."/>
            <person name="Goff S."/>
            <person name="Hammond-Kosack K.E."/>
            <person name="Hilburn K."/>
            <person name="Hua-Van A."/>
            <person name="Jonkers W."/>
            <person name="Kazan K."/>
            <person name="Kodira C.D."/>
            <person name="Koehrsen M."/>
            <person name="Kumar L."/>
            <person name="Lee Y.H."/>
            <person name="Li L."/>
            <person name="Manners J.M."/>
            <person name="Miranda-Saavedra D."/>
            <person name="Mukherjee M."/>
            <person name="Park G."/>
            <person name="Park J."/>
            <person name="Park S.Y."/>
            <person name="Proctor R.H."/>
            <person name="Regev A."/>
            <person name="Ruiz-Roldan M.C."/>
            <person name="Sain D."/>
            <person name="Sakthikumar S."/>
            <person name="Sykes S."/>
            <person name="Schwartz D.C."/>
            <person name="Turgeon B.G."/>
            <person name="Wapinski I."/>
            <person name="Yoder O."/>
            <person name="Young S."/>
            <person name="Zeng Q."/>
            <person name="Zhou S."/>
            <person name="Galagan J."/>
            <person name="Cuomo C.A."/>
            <person name="Kistler H.C."/>
            <person name="Rep M."/>
        </authorList>
    </citation>
    <scope>NUCLEOTIDE SEQUENCE [LARGE SCALE GENOMIC DNA]</scope>
    <source>
        <strain evidence="3">4287 / CBS 123668 / FGSC 9935 / NRRL 34936</strain>
    </source>
</reference>
<name>A0A0J9W7Y0_FUSO4</name>
<feature type="region of interest" description="Disordered" evidence="1">
    <location>
        <begin position="146"/>
        <end position="339"/>
    </location>
</feature>
<evidence type="ECO:0000313" key="3">
    <source>
        <dbReference type="Proteomes" id="UP000009097"/>
    </source>
</evidence>
<sequence length="339" mass="35660">MKVETPLYYALMLARLASGQNFSPECDDAGPVLYPGTWNQYLAPNMGVSCQKASILFSGQDTRQNLTIEHGDALCYGFPLMNITIPINAPPGPGSIQFFCEGREAEYCQMISVETRPPDNAREASATEYAITQDCPVNPTLTSEKYASASNKPTTVSTPTPKGVAPIGTAPTRAAMETPANQTPTNQTPTNQTPTNQTPTNQTPTNQTPTNQTPTNQTPTNQTPTNQTPTNQTPTKELSDTKIPETDADKPDPTGSGRSGSSDTDSATSTTNGDMPNETTLPLTGSHAAGSGAAQTTQSSEYTDIAAPALPESGKTHAPPSPSNEAQASGDNRQCTCGQ</sequence>